<reference evidence="2" key="1">
    <citation type="submission" date="2019-02" db="EMBL/GenBank/DDBJ databases">
        <title>Deep-cultivation of Planctomycetes and their phenomic and genomic characterization uncovers novel biology.</title>
        <authorList>
            <person name="Wiegand S."/>
            <person name="Jogler M."/>
            <person name="Boedeker C."/>
            <person name="Pinto D."/>
            <person name="Vollmers J."/>
            <person name="Rivas-Marin E."/>
            <person name="Kohn T."/>
            <person name="Peeters S.H."/>
            <person name="Heuer A."/>
            <person name="Rast P."/>
            <person name="Oberbeckmann S."/>
            <person name="Bunk B."/>
            <person name="Jeske O."/>
            <person name="Meyerdierks A."/>
            <person name="Storesund J.E."/>
            <person name="Kallscheuer N."/>
            <person name="Luecker S."/>
            <person name="Lage O.M."/>
            <person name="Pohl T."/>
            <person name="Merkel B.J."/>
            <person name="Hornburger P."/>
            <person name="Mueller R.-W."/>
            <person name="Bruemmer F."/>
            <person name="Labrenz M."/>
            <person name="Spormann A.M."/>
            <person name="Op den Camp H."/>
            <person name="Overmann J."/>
            <person name="Amann R."/>
            <person name="Jetten M.S.M."/>
            <person name="Mascher T."/>
            <person name="Medema M.H."/>
            <person name="Devos D.P."/>
            <person name="Kaster A.-K."/>
            <person name="Ovreas L."/>
            <person name="Rohde M."/>
            <person name="Galperin M.Y."/>
            <person name="Jogler C."/>
        </authorList>
    </citation>
    <scope>NUCLEOTIDE SEQUENCE [LARGE SCALE GENOMIC DNA]</scope>
    <source>
        <strain evidence="2">Pan97</strain>
    </source>
</reference>
<evidence type="ECO:0000313" key="2">
    <source>
        <dbReference type="Proteomes" id="UP000318626"/>
    </source>
</evidence>
<keyword evidence="2" id="KW-1185">Reference proteome</keyword>
<accession>A0A518CCB5</accession>
<organism evidence="1 2">
    <name type="scientific">Bremerella volcania</name>
    <dbReference type="NCBI Taxonomy" id="2527984"/>
    <lineage>
        <taxon>Bacteria</taxon>
        <taxon>Pseudomonadati</taxon>
        <taxon>Planctomycetota</taxon>
        <taxon>Planctomycetia</taxon>
        <taxon>Pirellulales</taxon>
        <taxon>Pirellulaceae</taxon>
        <taxon>Bremerella</taxon>
    </lineage>
</organism>
<dbReference type="AlphaFoldDB" id="A0A518CCB5"/>
<gene>
    <name evidence="1" type="ORF">Pan97_39170</name>
</gene>
<evidence type="ECO:0000313" key="1">
    <source>
        <dbReference type="EMBL" id="QDU76860.1"/>
    </source>
</evidence>
<sequence length="45" mass="4895">MEAVVTLAVALGIGYWAYKAGKRNGSKAAFTVGWRRGRARGRRNA</sequence>
<dbReference type="Proteomes" id="UP000318626">
    <property type="component" value="Chromosome"/>
</dbReference>
<dbReference type="KEGG" id="bvo:Pan97_39170"/>
<protein>
    <submittedName>
        <fullName evidence="1">Uncharacterized protein</fullName>
    </submittedName>
</protein>
<name>A0A518CCB5_9BACT</name>
<proteinExistence type="predicted"/>
<dbReference type="EMBL" id="CP036289">
    <property type="protein sequence ID" value="QDU76860.1"/>
    <property type="molecule type" value="Genomic_DNA"/>
</dbReference>